<sequence length="331" mass="35967">MILLILSLLILVTITQGIGLNYGLLGDNLPPPDQVVTLLKSKNIQKIRLFDPNPIVLNALGNSGIETVVGVPNQDLPELAGDYNFATQWVATNVIPYIPAVKFRYIAAGNEVIPGPLAQYVFDAMNHLDIALKKENINIPVTIVIHTAVIGPSFPPSNGVFSEVALSAMRLIIPFLVTNQYPLLYNPYPYFAYAGDPEHVPVSYALGNATGSEVVHDGDLQYNSLFDAMIDTIYAAAEKVGGEALRIVVAETGWPSARNGDKTTIPIAQAYVNNVIDRVNSQSGTPRKPGIPLEAYIYSIFNENQKPAGVEQNFGLFYPDMSPVYSVKLPV</sequence>
<evidence type="ECO:0000256" key="6">
    <source>
        <dbReference type="ARBA" id="ARBA00033335"/>
    </source>
</evidence>
<evidence type="ECO:0000256" key="5">
    <source>
        <dbReference type="ARBA" id="ARBA00023295"/>
    </source>
</evidence>
<evidence type="ECO:0000256" key="1">
    <source>
        <dbReference type="ARBA" id="ARBA00000382"/>
    </source>
</evidence>
<protein>
    <recommendedName>
        <fullName evidence="3">glucan endo-1,3-beta-D-glucosidase</fullName>
        <ecNumber evidence="3">3.2.1.39</ecNumber>
    </recommendedName>
    <alternativeName>
        <fullName evidence="6">(1-&gt;3)-beta-glucan endohydrolase</fullName>
    </alternativeName>
    <alternativeName>
        <fullName evidence="7">Beta-1,3-endoglucanase</fullName>
    </alternativeName>
</protein>
<dbReference type="EC" id="3.2.1.39" evidence="3"/>
<keyword evidence="5" id="KW-0326">Glycosidase</keyword>
<proteinExistence type="inferred from homology"/>
<name>A0AAV8TX02_9ROSI</name>
<evidence type="ECO:0000313" key="10">
    <source>
        <dbReference type="EMBL" id="KAJ8771418.1"/>
    </source>
</evidence>
<keyword evidence="11" id="KW-1185">Reference proteome</keyword>
<dbReference type="Pfam" id="PF00332">
    <property type="entry name" value="Glyco_hydro_17"/>
    <property type="match status" value="1"/>
</dbReference>
<accession>A0AAV8TX02</accession>
<comment type="caution">
    <text evidence="10">The sequence shown here is derived from an EMBL/GenBank/DDBJ whole genome shotgun (WGS) entry which is preliminary data.</text>
</comment>
<dbReference type="InterPro" id="IPR044965">
    <property type="entry name" value="Glyco_hydro_17_plant"/>
</dbReference>
<evidence type="ECO:0000256" key="4">
    <source>
        <dbReference type="ARBA" id="ARBA00022801"/>
    </source>
</evidence>
<dbReference type="InterPro" id="IPR000490">
    <property type="entry name" value="Glyco_hydro_17"/>
</dbReference>
<reference evidence="10 11" key="1">
    <citation type="submission" date="2021-09" db="EMBL/GenBank/DDBJ databases">
        <title>Genomic insights and catalytic innovation underlie evolution of tropane alkaloids biosynthesis.</title>
        <authorList>
            <person name="Wang Y.-J."/>
            <person name="Tian T."/>
            <person name="Huang J.-P."/>
            <person name="Huang S.-X."/>
        </authorList>
    </citation>
    <scope>NUCLEOTIDE SEQUENCE [LARGE SCALE GENOMIC DNA]</scope>
    <source>
        <strain evidence="10">KIB-2018</strain>
        <tissue evidence="10">Leaf</tissue>
    </source>
</reference>
<evidence type="ECO:0000256" key="9">
    <source>
        <dbReference type="SAM" id="SignalP"/>
    </source>
</evidence>
<gene>
    <name evidence="10" type="ORF">K2173_026595</name>
</gene>
<feature type="signal peptide" evidence="9">
    <location>
        <begin position="1"/>
        <end position="17"/>
    </location>
</feature>
<dbReference type="Proteomes" id="UP001159364">
    <property type="component" value="Linkage Group LG02"/>
</dbReference>
<evidence type="ECO:0000256" key="3">
    <source>
        <dbReference type="ARBA" id="ARBA00012780"/>
    </source>
</evidence>
<dbReference type="GO" id="GO:0042973">
    <property type="term" value="F:glucan endo-1,3-beta-D-glucosidase activity"/>
    <property type="evidence" value="ECO:0007669"/>
    <property type="project" value="UniProtKB-EC"/>
</dbReference>
<evidence type="ECO:0000256" key="7">
    <source>
        <dbReference type="ARBA" id="ARBA00033417"/>
    </source>
</evidence>
<dbReference type="FunFam" id="3.20.20.80:FF:000010">
    <property type="entry name" value="glucan endo-1,3-beta-glucosidase, basic"/>
    <property type="match status" value="1"/>
</dbReference>
<dbReference type="SUPFAM" id="SSF51445">
    <property type="entry name" value="(Trans)glycosidases"/>
    <property type="match status" value="1"/>
</dbReference>
<dbReference type="EMBL" id="JAIWQS010000002">
    <property type="protein sequence ID" value="KAJ8771418.1"/>
    <property type="molecule type" value="Genomic_DNA"/>
</dbReference>
<comment type="catalytic activity">
    <reaction evidence="1">
        <text>Hydrolysis of (1-&gt;3)-beta-D-glucosidic linkages in (1-&gt;3)-beta-D-glucans.</text>
        <dbReference type="EC" id="3.2.1.39"/>
    </reaction>
</comment>
<dbReference type="AlphaFoldDB" id="A0AAV8TX02"/>
<organism evidence="10 11">
    <name type="scientific">Erythroxylum novogranatense</name>
    <dbReference type="NCBI Taxonomy" id="1862640"/>
    <lineage>
        <taxon>Eukaryota</taxon>
        <taxon>Viridiplantae</taxon>
        <taxon>Streptophyta</taxon>
        <taxon>Embryophyta</taxon>
        <taxon>Tracheophyta</taxon>
        <taxon>Spermatophyta</taxon>
        <taxon>Magnoliopsida</taxon>
        <taxon>eudicotyledons</taxon>
        <taxon>Gunneridae</taxon>
        <taxon>Pentapetalae</taxon>
        <taxon>rosids</taxon>
        <taxon>fabids</taxon>
        <taxon>Malpighiales</taxon>
        <taxon>Erythroxylaceae</taxon>
        <taxon>Erythroxylum</taxon>
    </lineage>
</organism>
<evidence type="ECO:0000313" key="11">
    <source>
        <dbReference type="Proteomes" id="UP001159364"/>
    </source>
</evidence>
<dbReference type="Gene3D" id="3.20.20.80">
    <property type="entry name" value="Glycosidases"/>
    <property type="match status" value="1"/>
</dbReference>
<evidence type="ECO:0000256" key="2">
    <source>
        <dbReference type="ARBA" id="ARBA00008773"/>
    </source>
</evidence>
<dbReference type="PANTHER" id="PTHR32227">
    <property type="entry name" value="GLUCAN ENDO-1,3-BETA-GLUCOSIDASE BG1-RELATED-RELATED"/>
    <property type="match status" value="1"/>
</dbReference>
<dbReference type="InterPro" id="IPR017853">
    <property type="entry name" value="GH"/>
</dbReference>
<evidence type="ECO:0000256" key="8">
    <source>
        <dbReference type="RuleBase" id="RU004335"/>
    </source>
</evidence>
<keyword evidence="4" id="KW-0378">Hydrolase</keyword>
<comment type="similarity">
    <text evidence="2 8">Belongs to the glycosyl hydrolase 17 family.</text>
</comment>
<dbReference type="GO" id="GO:0005975">
    <property type="term" value="P:carbohydrate metabolic process"/>
    <property type="evidence" value="ECO:0007669"/>
    <property type="project" value="InterPro"/>
</dbReference>
<feature type="chain" id="PRO_5043574945" description="glucan endo-1,3-beta-D-glucosidase" evidence="9">
    <location>
        <begin position="18"/>
        <end position="331"/>
    </location>
</feature>
<keyword evidence="9" id="KW-0732">Signal</keyword>